<comment type="caution">
    <text evidence="1">The sequence shown here is derived from an EMBL/GenBank/DDBJ whole genome shotgun (WGS) entry which is preliminary data.</text>
</comment>
<gene>
    <name evidence="1" type="ORF">BAU17_03185</name>
</gene>
<sequence length="158" mass="18127">METRYLDITLFAGNFGFFSTAYTIIPAGTKITAMPTHDKNTEYERYANDYDIHFIFEDNLPTLNIYTVPAVEVFAHDRSGGLFGQIYTDLENHSFPIIYINTKNESFLVAESIEYFLQIASVWTQHLIPIHLTCYPSKMAAENELHFLDTSTIQTLLP</sequence>
<protein>
    <submittedName>
        <fullName evidence="1">Uncharacterized protein</fullName>
    </submittedName>
</protein>
<organism evidence="1 2">
    <name type="scientific">Candidatus Enterococcus willemsii</name>
    <dbReference type="NCBI Taxonomy" id="1857215"/>
    <lineage>
        <taxon>Bacteria</taxon>
        <taxon>Bacillati</taxon>
        <taxon>Bacillota</taxon>
        <taxon>Bacilli</taxon>
        <taxon>Lactobacillales</taxon>
        <taxon>Enterococcaceae</taxon>
        <taxon>Enterococcus</taxon>
    </lineage>
</organism>
<accession>A0ABQ6Z2S8</accession>
<evidence type="ECO:0000313" key="2">
    <source>
        <dbReference type="Proteomes" id="UP000782705"/>
    </source>
</evidence>
<dbReference type="RefSeq" id="WP_161900883.1">
    <property type="nucleotide sequence ID" value="NZ_MAEL01000003.1"/>
</dbReference>
<name>A0ABQ6Z2S8_9ENTE</name>
<dbReference type="EMBL" id="MAEL01000003">
    <property type="protein sequence ID" value="KAF1306108.1"/>
    <property type="molecule type" value="Genomic_DNA"/>
</dbReference>
<dbReference type="Proteomes" id="UP000782705">
    <property type="component" value="Unassembled WGS sequence"/>
</dbReference>
<reference evidence="1 2" key="1">
    <citation type="submission" date="2016-06" db="EMBL/GenBank/DDBJ databases">
        <title>Four novel species of enterococci isolated from chicken manure.</title>
        <authorList>
            <person name="Van Tyne D."/>
        </authorList>
    </citation>
    <scope>NUCLEOTIDE SEQUENCE [LARGE SCALE GENOMIC DNA]</scope>
    <source>
        <strain evidence="1 2">CU12B</strain>
    </source>
</reference>
<keyword evidence="2" id="KW-1185">Reference proteome</keyword>
<evidence type="ECO:0000313" key="1">
    <source>
        <dbReference type="EMBL" id="KAF1306108.1"/>
    </source>
</evidence>
<proteinExistence type="predicted"/>